<keyword evidence="4" id="KW-0031">Aminopeptidase</keyword>
<reference evidence="11" key="1">
    <citation type="submission" date="2023-06" db="EMBL/GenBank/DDBJ databases">
        <title>Draft Genome Sequences of Representative Paenibacillus Polymyxa, Bacillus cereus, Fictibacillus sp., and Brevibacillus agri Strains Isolated from Amazonian Dark Earth.</title>
        <authorList>
            <person name="Pellegrinetti T.A."/>
            <person name="Cunha I.C.M."/>
            <person name="Chaves M.G."/>
            <person name="Freitas A.S."/>
            <person name="Silva A.V.R."/>
            <person name="Tsai S.M."/>
            <person name="Mendes L.W."/>
        </authorList>
    </citation>
    <scope>NUCLEOTIDE SEQUENCE</scope>
    <source>
        <strain evidence="11">CENA-BCM004</strain>
    </source>
</reference>
<dbReference type="RefSeq" id="WP_290401257.1">
    <property type="nucleotide sequence ID" value="NZ_JAUHLN010000004.1"/>
</dbReference>
<keyword evidence="6" id="KW-0378">Hydrolase</keyword>
<evidence type="ECO:0000313" key="12">
    <source>
        <dbReference type="Proteomes" id="UP001168694"/>
    </source>
</evidence>
<evidence type="ECO:0000256" key="3">
    <source>
        <dbReference type="ARBA" id="ARBA00012463"/>
    </source>
</evidence>
<dbReference type="InterPro" id="IPR013736">
    <property type="entry name" value="Xaa-Pro_dipept_C"/>
</dbReference>
<feature type="domain" description="Xaa-Pro dipeptidyl-peptidase C-terminal" evidence="10">
    <location>
        <begin position="379"/>
        <end position="591"/>
    </location>
</feature>
<comment type="caution">
    <text evidence="11">The sequence shown here is derived from an EMBL/GenBank/DDBJ whole genome shotgun (WGS) entry which is preliminary data.</text>
</comment>
<dbReference type="Gene3D" id="2.60.120.260">
    <property type="entry name" value="Galactose-binding domain-like"/>
    <property type="match status" value="1"/>
</dbReference>
<evidence type="ECO:0000313" key="11">
    <source>
        <dbReference type="EMBL" id="MDN4075153.1"/>
    </source>
</evidence>
<dbReference type="EMBL" id="JAUHLN010000004">
    <property type="protein sequence ID" value="MDN4075153.1"/>
    <property type="molecule type" value="Genomic_DNA"/>
</dbReference>
<dbReference type="InterPro" id="IPR008252">
    <property type="entry name" value="Pept_S15_Xpro"/>
</dbReference>
<evidence type="ECO:0000256" key="5">
    <source>
        <dbReference type="ARBA" id="ARBA00022670"/>
    </source>
</evidence>
<dbReference type="EC" id="3.4.14.11" evidence="3"/>
<feature type="chain" id="PRO_5045172891" description="Xaa-Pro dipeptidyl-peptidase" evidence="9">
    <location>
        <begin position="22"/>
        <end position="603"/>
    </location>
</feature>
<dbReference type="SUPFAM" id="SSF53474">
    <property type="entry name" value="alpha/beta-Hydrolases"/>
    <property type="match status" value="1"/>
</dbReference>
<dbReference type="Gene3D" id="3.40.50.1820">
    <property type="entry name" value="alpha/beta hydrolase"/>
    <property type="match status" value="1"/>
</dbReference>
<dbReference type="SUPFAM" id="SSF49785">
    <property type="entry name" value="Galactose-binding domain-like"/>
    <property type="match status" value="1"/>
</dbReference>
<dbReference type="InterPro" id="IPR000383">
    <property type="entry name" value="Xaa-Pro-like_dom"/>
</dbReference>
<keyword evidence="9" id="KW-0732">Signal</keyword>
<dbReference type="InterPro" id="IPR008979">
    <property type="entry name" value="Galactose-bd-like_sf"/>
</dbReference>
<dbReference type="SMART" id="SM00939">
    <property type="entry name" value="PepX_C"/>
    <property type="match status" value="1"/>
</dbReference>
<evidence type="ECO:0000256" key="1">
    <source>
        <dbReference type="ARBA" id="ARBA00000123"/>
    </source>
</evidence>
<dbReference type="InterPro" id="IPR029058">
    <property type="entry name" value="AB_hydrolase_fold"/>
</dbReference>
<evidence type="ECO:0000259" key="10">
    <source>
        <dbReference type="SMART" id="SM00939"/>
    </source>
</evidence>
<gene>
    <name evidence="11" type="ORF">QYF49_19470</name>
</gene>
<sequence length="603" mass="67355">MLKRPLSLTLCSALLLPIMMGAGVPDNNLHNKTKVVQNPVIKDGMTQPVYSLDEAVTEKVFIETKFDSDRDGKRDRIHADIIRPKETEEGLKVPVIYEMSPYRAGLEDVPVYDVNTELYAVPKKSGQGNHKGKPFAVGSAGNLPGYYDDYFVPRGYGVVLAESIGTGFSGGCPTTGDEREIQGTKAVIDWLNGRAKAYTSDGKEVKADWSTGNVGMTGVSYNGTLPNAVAGTGVKGLKTIVPIAAISSWYDYYRGNGAVIAPGGYPGEDTDNMAEAILTRENPEACRDVMKELTVGQDRKTGDYNKYWSHRDYVKNADQVKASVFVVHGLNDWNVKTKQFAQWWEALGQNHVPRKLWLHQGGHANPYSFRRDVWLPTLNKWFDYWLYNVKNDVMEEPAVDIQREDKHWDTESSWPARSTKQVELYLQPKALSKKPGRHKQKERQTIFDDAQQKAEDLVLNPETDSANRLAYVTPKLEKNVRISGTPKVSIRASIDRPVANLTALLVDYGPEKTEIVTRGWLDPQNLRSESRSQALTPGKSYALEWSLQPDDYVVQAGHKLGLVLLSSDYHYTLRPKSGTKITVEPQKSELILPVTGGSHSLQW</sequence>
<keyword evidence="5" id="KW-0645">Protease</keyword>
<accession>A0ABT8EB60</accession>
<dbReference type="PRINTS" id="PR00923">
    <property type="entry name" value="LACTOPTASE"/>
</dbReference>
<name>A0ABT8EB60_9BACL</name>
<evidence type="ECO:0000256" key="8">
    <source>
        <dbReference type="ARBA" id="ARBA00030045"/>
    </source>
</evidence>
<evidence type="ECO:0000256" key="6">
    <source>
        <dbReference type="ARBA" id="ARBA00022801"/>
    </source>
</evidence>
<protein>
    <recommendedName>
        <fullName evidence="3">Xaa-Pro dipeptidyl-peptidase</fullName>
        <ecNumber evidence="3">3.4.14.11</ecNumber>
    </recommendedName>
    <alternativeName>
        <fullName evidence="8">X-prolyl-dipeptidyl aminopeptidase</fullName>
    </alternativeName>
</protein>
<dbReference type="Proteomes" id="UP001168694">
    <property type="component" value="Unassembled WGS sequence"/>
</dbReference>
<proteinExistence type="inferred from homology"/>
<evidence type="ECO:0000256" key="4">
    <source>
        <dbReference type="ARBA" id="ARBA00022438"/>
    </source>
</evidence>
<comment type="similarity">
    <text evidence="2">Belongs to the peptidase S15 family.</text>
</comment>
<dbReference type="NCBIfam" id="NF003780">
    <property type="entry name" value="PRK05371.1-1"/>
    <property type="match status" value="1"/>
</dbReference>
<evidence type="ECO:0000256" key="9">
    <source>
        <dbReference type="SAM" id="SignalP"/>
    </source>
</evidence>
<dbReference type="Gene3D" id="1.10.246.70">
    <property type="match status" value="1"/>
</dbReference>
<feature type="signal peptide" evidence="9">
    <location>
        <begin position="1"/>
        <end position="21"/>
    </location>
</feature>
<keyword evidence="12" id="KW-1185">Reference proteome</keyword>
<organism evidence="11 12">
    <name type="scientific">Fictibacillus terranigra</name>
    <dbReference type="NCBI Taxonomy" id="3058424"/>
    <lineage>
        <taxon>Bacteria</taxon>
        <taxon>Bacillati</taxon>
        <taxon>Bacillota</taxon>
        <taxon>Bacilli</taxon>
        <taxon>Bacillales</taxon>
        <taxon>Fictibacillaceae</taxon>
        <taxon>Fictibacillus</taxon>
    </lineage>
</organism>
<keyword evidence="7" id="KW-0720">Serine protease</keyword>
<dbReference type="Pfam" id="PF08530">
    <property type="entry name" value="PepX_C"/>
    <property type="match status" value="1"/>
</dbReference>
<evidence type="ECO:0000256" key="2">
    <source>
        <dbReference type="ARBA" id="ARBA00010819"/>
    </source>
</evidence>
<dbReference type="Pfam" id="PF02129">
    <property type="entry name" value="Peptidase_S15"/>
    <property type="match status" value="1"/>
</dbReference>
<evidence type="ECO:0000256" key="7">
    <source>
        <dbReference type="ARBA" id="ARBA00022825"/>
    </source>
</evidence>
<comment type="catalytic activity">
    <reaction evidence="1">
        <text>Hydrolyzes Xaa-Pro-|- bonds to release unblocked, N-terminal dipeptides from substrates including Ala-Pro-|-p-nitroanilide and (sequentially) Tyr-Pro-|-Phe-Pro-|-Gly-Pro-|-Ile.</text>
        <dbReference type="EC" id="3.4.14.11"/>
    </reaction>
</comment>